<dbReference type="GO" id="GO:0045048">
    <property type="term" value="P:protein insertion into ER membrane"/>
    <property type="evidence" value="ECO:0007669"/>
    <property type="project" value="InterPro"/>
</dbReference>
<dbReference type="OMA" id="LMDMMGM"/>
<comment type="similarity">
    <text evidence="2">Belongs to the GET4 family.</text>
</comment>
<evidence type="ECO:0000313" key="6">
    <source>
        <dbReference type="Proteomes" id="UP000444721"/>
    </source>
</evidence>
<keyword evidence="4" id="KW-0963">Cytoplasm</keyword>
<proteinExistence type="inferred from homology"/>
<evidence type="ECO:0000256" key="2">
    <source>
        <dbReference type="ARBA" id="ARBA00005351"/>
    </source>
</evidence>
<evidence type="ECO:0000313" key="5">
    <source>
        <dbReference type="EMBL" id="KAF0979025.1"/>
    </source>
</evidence>
<dbReference type="RefSeq" id="XP_044563738.1">
    <property type="nucleotide sequence ID" value="XM_044705252.1"/>
</dbReference>
<dbReference type="GO" id="GO:0005829">
    <property type="term" value="C:cytosol"/>
    <property type="evidence" value="ECO:0007669"/>
    <property type="project" value="UniProtKB-SubCell"/>
</dbReference>
<keyword evidence="6" id="KW-1185">Reference proteome</keyword>
<dbReference type="PANTHER" id="PTHR12875">
    <property type="entry name" value="GOLGI TO ER TRAFFIC PROTEIN 4 HOMOLOG"/>
    <property type="match status" value="1"/>
</dbReference>
<gene>
    <name evidence="5" type="ORF">FDP41_002095</name>
</gene>
<dbReference type="InterPro" id="IPR011990">
    <property type="entry name" value="TPR-like_helical_dom_sf"/>
</dbReference>
<name>A0A6A5C0I1_NAEFO</name>
<dbReference type="EMBL" id="VFQX01000028">
    <property type="protein sequence ID" value="KAF0979025.1"/>
    <property type="molecule type" value="Genomic_DNA"/>
</dbReference>
<dbReference type="AlphaFoldDB" id="A0A6A5C0I1"/>
<comment type="subcellular location">
    <subcellularLocation>
        <location evidence="1">Cytoplasm</location>
        <location evidence="1">Cytosol</location>
    </subcellularLocation>
</comment>
<organism evidence="5 6">
    <name type="scientific">Naegleria fowleri</name>
    <name type="common">Brain eating amoeba</name>
    <dbReference type="NCBI Taxonomy" id="5763"/>
    <lineage>
        <taxon>Eukaryota</taxon>
        <taxon>Discoba</taxon>
        <taxon>Heterolobosea</taxon>
        <taxon>Tetramitia</taxon>
        <taxon>Eutetramitia</taxon>
        <taxon>Vahlkampfiidae</taxon>
        <taxon>Naegleria</taxon>
    </lineage>
</organism>
<dbReference type="OrthoDB" id="10252405at2759"/>
<dbReference type="VEuPathDB" id="AmoebaDB:NF0057800"/>
<dbReference type="Pfam" id="PF04190">
    <property type="entry name" value="GET4"/>
    <property type="match status" value="1"/>
</dbReference>
<dbReference type="PANTHER" id="PTHR12875:SF0">
    <property type="entry name" value="GOLGI TO ER TRAFFIC PROTEIN 4 HOMOLOG"/>
    <property type="match status" value="1"/>
</dbReference>
<dbReference type="GeneID" id="68109313"/>
<dbReference type="Gene3D" id="1.25.40.10">
    <property type="entry name" value="Tetratricopeptide repeat domain"/>
    <property type="match status" value="1"/>
</dbReference>
<evidence type="ECO:0000256" key="1">
    <source>
        <dbReference type="ARBA" id="ARBA00004514"/>
    </source>
</evidence>
<evidence type="ECO:0000256" key="4">
    <source>
        <dbReference type="ARBA" id="ARBA00022490"/>
    </source>
</evidence>
<sequence>MNVEQLKTLCEEGKFYEGQQMFVVLYNKTYKQEKYDKCAQILLSGINKMHQYKQVALMIDLAKYLVSMFTKMDASTTHKYAIKDDQIAAIDIIKHVIELYHELEDNAPKEDIQRMIGFLEKVVTWSAQSQVPKISDNHGEPFIHMELGKLYFTLGNYEESNKNFLKSNSPDEFSAMISEWMKKGEKSEFDLFITRAVLQLLCAKKEEMARKVYKLLIEKTEKETATPLLNFVKFLLLSIEKNNLALFTYITNKYQSELTRRDASFKELYTDKIASIYFGVKSAKSQTGLSSMINSLFSSMMK</sequence>
<dbReference type="InterPro" id="IPR007317">
    <property type="entry name" value="GET4"/>
</dbReference>
<dbReference type="FunFam" id="1.25.40.10:FF:000060">
    <property type="entry name" value="Golgi to ER traffic protein 4 homolog"/>
    <property type="match status" value="1"/>
</dbReference>
<evidence type="ECO:0000256" key="3">
    <source>
        <dbReference type="ARBA" id="ARBA00022448"/>
    </source>
</evidence>
<dbReference type="VEuPathDB" id="AmoebaDB:NfTy_034340"/>
<dbReference type="Proteomes" id="UP000444721">
    <property type="component" value="Unassembled WGS sequence"/>
</dbReference>
<comment type="caution">
    <text evidence="5">The sequence shown here is derived from an EMBL/GenBank/DDBJ whole genome shotgun (WGS) entry which is preliminary data.</text>
</comment>
<reference evidence="5 6" key="1">
    <citation type="journal article" date="2019" name="Sci. Rep.">
        <title>Nanopore sequencing improves the draft genome of the human pathogenic amoeba Naegleria fowleri.</title>
        <authorList>
            <person name="Liechti N."/>
            <person name="Schurch N."/>
            <person name="Bruggmann R."/>
            <person name="Wittwer M."/>
        </authorList>
    </citation>
    <scope>NUCLEOTIDE SEQUENCE [LARGE SCALE GENOMIC DNA]</scope>
    <source>
        <strain evidence="5 6">ATCC 30894</strain>
    </source>
</reference>
<accession>A0A6A5C0I1</accession>
<dbReference type="VEuPathDB" id="AmoebaDB:FDP41_002095"/>
<keyword evidence="3" id="KW-0813">Transport</keyword>
<protein>
    <submittedName>
        <fullName evidence="5">Uncharacterized protein</fullName>
    </submittedName>
</protein>